<dbReference type="NCBIfam" id="TIGR03696">
    <property type="entry name" value="Rhs_assc_core"/>
    <property type="match status" value="1"/>
</dbReference>
<feature type="compositionally biased region" description="Basic and acidic residues" evidence="2">
    <location>
        <begin position="138"/>
        <end position="164"/>
    </location>
</feature>
<dbReference type="Pfam" id="PF05593">
    <property type="entry name" value="RHS_repeat"/>
    <property type="match status" value="2"/>
</dbReference>
<feature type="compositionally biased region" description="Polar residues" evidence="2">
    <location>
        <begin position="1"/>
        <end position="15"/>
    </location>
</feature>
<evidence type="ECO:0000256" key="2">
    <source>
        <dbReference type="SAM" id="MobiDB-lite"/>
    </source>
</evidence>
<organism evidence="5 6">
    <name type="scientific">Nocardiopsis suaedae</name>
    <dbReference type="NCBI Taxonomy" id="3018444"/>
    <lineage>
        <taxon>Bacteria</taxon>
        <taxon>Bacillati</taxon>
        <taxon>Actinomycetota</taxon>
        <taxon>Actinomycetes</taxon>
        <taxon>Streptosporangiales</taxon>
        <taxon>Nocardiopsidaceae</taxon>
        <taxon>Nocardiopsis</taxon>
    </lineage>
</organism>
<dbReference type="InterPro" id="IPR050708">
    <property type="entry name" value="T6SS_VgrG/RHS"/>
</dbReference>
<dbReference type="InterPro" id="IPR056823">
    <property type="entry name" value="TEN-like_YD-shell"/>
</dbReference>
<accession>A0ABT4TLG4</accession>
<keyword evidence="3" id="KW-0472">Membrane</keyword>
<evidence type="ECO:0000313" key="6">
    <source>
        <dbReference type="Proteomes" id="UP001165685"/>
    </source>
</evidence>
<dbReference type="InterPro" id="IPR006530">
    <property type="entry name" value="YD"/>
</dbReference>
<gene>
    <name evidence="5" type="ORF">O4U47_10415</name>
</gene>
<feature type="compositionally biased region" description="Basic and acidic residues" evidence="2">
    <location>
        <begin position="1337"/>
        <end position="1350"/>
    </location>
</feature>
<dbReference type="Gene3D" id="2.180.10.10">
    <property type="entry name" value="RHS repeat-associated core"/>
    <property type="match status" value="2"/>
</dbReference>
<evidence type="ECO:0000313" key="5">
    <source>
        <dbReference type="EMBL" id="MDA2804927.1"/>
    </source>
</evidence>
<evidence type="ECO:0000256" key="3">
    <source>
        <dbReference type="SAM" id="Phobius"/>
    </source>
</evidence>
<feature type="domain" description="Teneurin-like YD-shell" evidence="4">
    <location>
        <begin position="1724"/>
        <end position="1926"/>
    </location>
</feature>
<feature type="region of interest" description="Disordered" evidence="2">
    <location>
        <begin position="87"/>
        <end position="233"/>
    </location>
</feature>
<dbReference type="Proteomes" id="UP001165685">
    <property type="component" value="Unassembled WGS sequence"/>
</dbReference>
<keyword evidence="3" id="KW-1133">Transmembrane helix</keyword>
<feature type="region of interest" description="Disordered" evidence="2">
    <location>
        <begin position="1"/>
        <end position="23"/>
    </location>
</feature>
<sequence>MSNPPESANATTSADATGARRRGTISRLGVKATAMVLVAGSLFAVPASALMFNDRPGVEDDRSIDGRAAVQEAIAQDDTVDKAAVTGLDAAEWPEPESVALALDGRQEMRSFSAPADGEQQEEGEGKAVSLGPVEASEADKWESPLKGAGAEKEADRVSERRFPSEPQEPDPGVSSSPAPSLEPSTSPSPQDEGQEGTPAPEQREDGDDESTEEERPQEEPTEEGQEQAQAPENLEAAELEVLSREQADSRGVDGLLLRLKRTDGGSEHAPVRVEVDYSDFATAFGGDYGSRLELTALDACGEGADPDCVATVDLDSENDTEAQTLSAVAPATSGEGTLLAATADATSNGGDGDYSATKLQASSEWNVGPQTGGFTWSYPVSTPPVASGLTPDIALGYSSQSVDGRTASSNNQTSWVGEGFDYHPGYIERRYKLCQEDGHEVADQCWERENATLSLNGMSSELIIDSEGEWHLKNDDGSRIEKLTGAKNGDDDGEYWKLTTPDGTQYHFGRNRLPGYTSGDGETDSAWTQPVYGDDSGEPCNATTFADSWCQQAYKWNLDYVEDAHGNAMAFYYDVEGNHYGRNLESTATPYDRAGYLKRIEYGLRSDDVYGTAPAKVEFGVSERCLPTDSFSCDPDDRTEDNADHWPDVPIDRECGSGEDCTGNHSPAFFSTKKLDSITTKAHDGDGYATIDSFELEHKYPDPGDGTDPALWLDSITHTGHTGSGDPQAYPSVTFGGTPMVNRVDATTDGLAEMYKWRVTAIYTETGGQVDVSYSQPECTAGETPKPHENTKACYPVIWTPEGEEELTDWFHKYTVTQVAEIDLVGDQPDVLTSYDYVGDAAWAHAKPNGFTPEENQTWSVFRGYETVKVRTGHPDATQTEEEYLYYRGMDGDELPDGGERSVTITDTEGNEVTDDEQFNGQTREVITRNGPDGAVVSKTISEPWKKKTAEREYSWGTLQAHIIKTKSSEAYTALGKDGADGWRTTRTTNTFDDRGYVVETHDEGDTSDPGDDRCTLTTYNRNTDAWIMKTVSRVQTLDVACADADTAEKPGDVISDVRTHFDGKAYGEAPTAGLPTTSERVDDYADGTPQYQVTEETTYDSYGRALTSTDALGNTATTEYTSNVAGGAPATTTVTNALGHTKKTEHDLRGNPVAEIDANGNRADLTYDAFGRLTQVWLPDRPKANNPRPSMAFEYHVAKDAPAQVVTKTLNASADYVTSYEIYDGLLRKRQTQSPATDGGRRITDVFHDSRGNTVIERDTYYNEQEPSGDLFIVNNHDEIPRQTETKYDGAGRVTASVHVARGEEQWRTSTGYLGDRTLVTEPEGGTGTTTLTDARGRTTEKRTHHGREPIGEYDATTYTYAKNDEIASITDPGGNTWEYTYDLAGRKIEEVDPDTGRTTFTYDAADRLVTTTDARGRTLYTGYDALGRETERRDDGPDGALRAEWTYDTVAKGQPASSTRYVDGDAYTSEIVSYDRMNRVEEKKISIPESEEGLAGSYSYEYTYNGDGSRKSMIVPEVGDLEKERVGYRYDDIGQEVALDGTDAGFQQRMIKETIYSKTGNLLQREFTRGTSGSEETWVTRDYDEATDRLAEASMVHEVGAGSLTTQSYDYNDAGNILSIRDEPTDEERPSDVQCFQYDHLQRLSEAWTPNATGESACSQTPSTDTLGGAAPYWDSYTYDGAGNRVSETKRTPGGSTDRAYTGTAEAGGPGHGVARVDQSGHGGESVSTYEYDEAGNMVRRNSEDGDQQLTWDAEGNLAGVTGGAAETDYVYDADGERLIRRQGAEWTLYLPGQEVTWTAGEDTTEATRYYEHAGETVAVRDGEGLYWLFSDHNGSSQLAVDARTGETVQRRYTPFGELRSSSASWPGDKGYVGGTVDEATGLTQLGARAYDASIGRFISVDPLMMPGSSESMNGYAYAHNSPLALHDASGLAAACSPSDGVCVGGSRTTVIGKSKSKKGTTTTRITYNTAVRTSSGRPYVSYYGRTTRNYRSGQITRTSYSGSGSVSRVSYSAPVPVDPYDNTSYEQDPVSSALDTAKEWGSAAWDATKSGASAAWDWTKDNWENIATVGVMGVCIATTAGACLLAGGALVAAQALVDVNKNGWSGASWGRHATNAALVGGGGVFAKWAMSGRVVTTRGWKDFMTKFPHEKMTRFDPNAYTRYLEANRKVYGNSIPAGKPIVTPRHPGQTTFNMGVNAGSWTIGQSGSEVLT</sequence>
<dbReference type="NCBIfam" id="TIGR01643">
    <property type="entry name" value="YD_repeat_2x"/>
    <property type="match status" value="3"/>
</dbReference>
<feature type="region of interest" description="Disordered" evidence="2">
    <location>
        <begin position="1687"/>
        <end position="1731"/>
    </location>
</feature>
<name>A0ABT4TLG4_9ACTN</name>
<dbReference type="PANTHER" id="PTHR32305">
    <property type="match status" value="1"/>
</dbReference>
<comment type="caution">
    <text evidence="5">The sequence shown here is derived from an EMBL/GenBank/DDBJ whole genome shotgun (WGS) entry which is preliminary data.</text>
</comment>
<keyword evidence="3" id="KW-0812">Transmembrane</keyword>
<dbReference type="InterPro" id="IPR031325">
    <property type="entry name" value="RHS_repeat"/>
</dbReference>
<feature type="compositionally biased region" description="Polar residues" evidence="2">
    <location>
        <begin position="174"/>
        <end position="192"/>
    </location>
</feature>
<feature type="region of interest" description="Disordered" evidence="2">
    <location>
        <begin position="1322"/>
        <end position="1350"/>
    </location>
</feature>
<protein>
    <submittedName>
        <fullName evidence="5">Type IV secretion protein Rhs</fullName>
    </submittedName>
</protein>
<evidence type="ECO:0000259" key="4">
    <source>
        <dbReference type="Pfam" id="PF25023"/>
    </source>
</evidence>
<proteinExistence type="predicted"/>
<evidence type="ECO:0000256" key="1">
    <source>
        <dbReference type="ARBA" id="ARBA00022737"/>
    </source>
</evidence>
<feature type="transmembrane region" description="Helical" evidence="3">
    <location>
        <begin position="28"/>
        <end position="52"/>
    </location>
</feature>
<feature type="compositionally biased region" description="Low complexity" evidence="2">
    <location>
        <begin position="1322"/>
        <end position="1336"/>
    </location>
</feature>
<dbReference type="PANTHER" id="PTHR32305:SF17">
    <property type="entry name" value="TRNA NUCLEASE WAPA"/>
    <property type="match status" value="1"/>
</dbReference>
<dbReference type="RefSeq" id="WP_270677535.1">
    <property type="nucleotide sequence ID" value="NZ_JAQFWP010000015.1"/>
</dbReference>
<dbReference type="Pfam" id="PF25023">
    <property type="entry name" value="TEN_YD-shell"/>
    <property type="match status" value="1"/>
</dbReference>
<keyword evidence="1" id="KW-0677">Repeat</keyword>
<dbReference type="EMBL" id="JAQFWP010000015">
    <property type="protein sequence ID" value="MDA2804927.1"/>
    <property type="molecule type" value="Genomic_DNA"/>
</dbReference>
<keyword evidence="6" id="KW-1185">Reference proteome</keyword>
<reference evidence="5" key="1">
    <citation type="submission" date="2023-01" db="EMBL/GenBank/DDBJ databases">
        <title>Draft genome sequence of Nocardiopsis sp. LSu2-4 isolated from halophytes.</title>
        <authorList>
            <person name="Duangmal K."/>
            <person name="Chantavorakit T."/>
        </authorList>
    </citation>
    <scope>NUCLEOTIDE SEQUENCE</scope>
    <source>
        <strain evidence="5">LSu2-4</strain>
    </source>
</reference>
<dbReference type="InterPro" id="IPR022385">
    <property type="entry name" value="Rhs_assc_core"/>
</dbReference>